<dbReference type="PANTHER" id="PTHR16047:SF7">
    <property type="entry name" value="E3 UBIQUITIN-PROTEIN LIGASE RFWD3"/>
    <property type="match status" value="1"/>
</dbReference>
<evidence type="ECO:0000256" key="5">
    <source>
        <dbReference type="ARBA" id="ARBA00022490"/>
    </source>
</evidence>
<keyword evidence="5" id="KW-0963">Cytoplasm</keyword>
<keyword evidence="14" id="KW-0862">Zinc</keyword>
<keyword evidence="14" id="KW-0479">Metal-binding</keyword>
<reference evidence="18" key="1">
    <citation type="submission" date="2023-04" db="EMBL/GenBank/DDBJ databases">
        <title>Phytophthora fragariaefolia NBRC 109709.</title>
        <authorList>
            <person name="Ichikawa N."/>
            <person name="Sato H."/>
            <person name="Tonouchi N."/>
        </authorList>
    </citation>
    <scope>NUCLEOTIDE SEQUENCE</scope>
    <source>
        <strain evidence="18">NBRC 109709</strain>
    </source>
</reference>
<dbReference type="Gene3D" id="3.30.40.10">
    <property type="entry name" value="Zinc/RING finger domain, C3HC4 (zinc finger)"/>
    <property type="match status" value="1"/>
</dbReference>
<dbReference type="Pfam" id="PF13639">
    <property type="entry name" value="zf-RING_2"/>
    <property type="match status" value="1"/>
</dbReference>
<keyword evidence="12" id="KW-0539">Nucleus</keyword>
<name>A0A9W6X4U9_9STRA</name>
<keyword evidence="14" id="KW-0863">Zinc-finger</keyword>
<dbReference type="InterPro" id="IPR001841">
    <property type="entry name" value="Znf_RING"/>
</dbReference>
<evidence type="ECO:0000256" key="13">
    <source>
        <dbReference type="ARBA" id="ARBA00034306"/>
    </source>
</evidence>
<evidence type="ECO:0000256" key="6">
    <source>
        <dbReference type="ARBA" id="ARBA00022574"/>
    </source>
</evidence>
<dbReference type="EC" id="2.3.2.27" evidence="4"/>
<accession>A0A9W6X4U9</accession>
<keyword evidence="6" id="KW-0853">WD repeat</keyword>
<dbReference type="InterPro" id="IPR013083">
    <property type="entry name" value="Znf_RING/FYVE/PHD"/>
</dbReference>
<evidence type="ECO:0000256" key="4">
    <source>
        <dbReference type="ARBA" id="ARBA00012483"/>
    </source>
</evidence>
<feature type="coiled-coil region" evidence="15">
    <location>
        <begin position="310"/>
        <end position="344"/>
    </location>
</feature>
<evidence type="ECO:0000256" key="1">
    <source>
        <dbReference type="ARBA" id="ARBA00000900"/>
    </source>
</evidence>
<evidence type="ECO:0000256" key="10">
    <source>
        <dbReference type="ARBA" id="ARBA00022786"/>
    </source>
</evidence>
<dbReference type="InterPro" id="IPR036322">
    <property type="entry name" value="WD40_repeat_dom_sf"/>
</dbReference>
<evidence type="ECO:0000256" key="14">
    <source>
        <dbReference type="PROSITE-ProRule" id="PRU00175"/>
    </source>
</evidence>
<evidence type="ECO:0000256" key="2">
    <source>
        <dbReference type="ARBA" id="ARBA00004496"/>
    </source>
</evidence>
<dbReference type="GO" id="GO:0036297">
    <property type="term" value="P:interstrand cross-link repair"/>
    <property type="evidence" value="ECO:0007669"/>
    <property type="project" value="InterPro"/>
</dbReference>
<sequence>MRLKASTSSMDARRCSEPRNTSIICTQAAPTTPTRAAPSSDCVRMRVASGSYASSRVTPARRRWRLRSPISVSRRTNLHKCPNVCAQTEFGPLPTISASPRTSFHKGPKDPIRSYGPNSVRPNSGSSFTRMSSSPTPSLDELIVGSEEDEDALYAGESDLSDGDDIINQIFDSRSADVVNLAPPRAVAASAASEDDDDVQILSAAEAAAEVAAAARRVMVDPDAASRKRKRPLVETKAEPTECTICCEDCTIVGRHRLVALRCGHLFGKKCIERWVGERSSCPNCSAVVRRADVFPLFSDHVAVVDNSGLEDMTTKYEEEKKKRNRLESDVAMLKGMLETEMNESAGLKQALLKYKSELIGMEVRLQHAQGVSAATSANMAGQVNTARADSAVNTPPTSQAAVQVTQSQTPSPNRTHWAGSQETRPMNISIVPTLQIPPQPSQDPFTAAICKYKLAFELPLLSARVFGIHRSCKYICVGAKIRDDVHGMMLLDVENPRNNMQVPAHASDIRDLSIHSSGSSVLTVAFDGNLAVTSFRHKKVAIQIPLPSGRRQGWSCSFSTIDPYAMFCGFQDGTVAKYDMRKPAAGDQGIVKNFSLPERQPVHSIKLFRTLEAYQTEGLAAATFRGLSVWKNVEEVSRIANGQVGNGLIAATPFSHVSSDQQCFSLASNQLHSGQVVVSSRSILTKHSVFDLQTIGRGQLTPQVEFAGHKPPSVLSRSAMWSEADGTSVVASWSQDTERVTLWNVANHREALSPVPTSISVPRASTGMPVMDNQHAVANGHWSSGLALFGMMTSRHLCLYRSSG</sequence>
<evidence type="ECO:0000256" key="8">
    <source>
        <dbReference type="ARBA" id="ARBA00022737"/>
    </source>
</evidence>
<keyword evidence="7" id="KW-0808">Transferase</keyword>
<evidence type="ECO:0000256" key="3">
    <source>
        <dbReference type="ARBA" id="ARBA00004906"/>
    </source>
</evidence>
<dbReference type="GO" id="GO:0016604">
    <property type="term" value="C:nuclear body"/>
    <property type="evidence" value="ECO:0007669"/>
    <property type="project" value="UniProtKB-SubCell"/>
</dbReference>
<feature type="compositionally biased region" description="Polar residues" evidence="16">
    <location>
        <begin position="116"/>
        <end position="137"/>
    </location>
</feature>
<dbReference type="EMBL" id="BSXT01000603">
    <property type="protein sequence ID" value="GMF30769.1"/>
    <property type="molecule type" value="Genomic_DNA"/>
</dbReference>
<keyword evidence="8" id="KW-0677">Repeat</keyword>
<dbReference type="GO" id="GO:0008270">
    <property type="term" value="F:zinc ion binding"/>
    <property type="evidence" value="ECO:0007669"/>
    <property type="project" value="UniProtKB-KW"/>
</dbReference>
<dbReference type="Pfam" id="PF23419">
    <property type="entry name" value="WD40_RFWD3"/>
    <property type="match status" value="1"/>
</dbReference>
<comment type="catalytic activity">
    <reaction evidence="1">
        <text>S-ubiquitinyl-[E2 ubiquitin-conjugating enzyme]-L-cysteine + [acceptor protein]-L-lysine = [E2 ubiquitin-conjugating enzyme]-L-cysteine + N(6)-ubiquitinyl-[acceptor protein]-L-lysine.</text>
        <dbReference type="EC" id="2.3.2.27"/>
    </reaction>
</comment>
<evidence type="ECO:0000256" key="7">
    <source>
        <dbReference type="ARBA" id="ARBA00022679"/>
    </source>
</evidence>
<evidence type="ECO:0000313" key="18">
    <source>
        <dbReference type="EMBL" id="GMF30769.1"/>
    </source>
</evidence>
<dbReference type="SUPFAM" id="SSF50978">
    <property type="entry name" value="WD40 repeat-like"/>
    <property type="match status" value="1"/>
</dbReference>
<feature type="region of interest" description="Disordered" evidence="16">
    <location>
        <begin position="95"/>
        <end position="137"/>
    </location>
</feature>
<comment type="caution">
    <text evidence="18">The sequence shown here is derived from an EMBL/GenBank/DDBJ whole genome shotgun (WGS) entry which is preliminary data.</text>
</comment>
<dbReference type="Gene3D" id="2.130.10.10">
    <property type="entry name" value="YVTN repeat-like/Quinoprotein amine dehydrogenase"/>
    <property type="match status" value="1"/>
</dbReference>
<dbReference type="InterPro" id="IPR037381">
    <property type="entry name" value="RFWD3"/>
</dbReference>
<evidence type="ECO:0000256" key="12">
    <source>
        <dbReference type="ARBA" id="ARBA00023242"/>
    </source>
</evidence>
<proteinExistence type="predicted"/>
<evidence type="ECO:0000259" key="17">
    <source>
        <dbReference type="PROSITE" id="PS50089"/>
    </source>
</evidence>
<dbReference type="AlphaFoldDB" id="A0A9W6X4U9"/>
<protein>
    <recommendedName>
        <fullName evidence="4">RING-type E3 ubiquitin transferase</fullName>
        <ecNumber evidence="4">2.3.2.27</ecNumber>
    </recommendedName>
</protein>
<keyword evidence="19" id="KW-1185">Reference proteome</keyword>
<dbReference type="OrthoDB" id="5600418at2759"/>
<gene>
    <name evidence="18" type="ORF">Pfra01_000688000</name>
</gene>
<keyword evidence="15" id="KW-0175">Coiled coil</keyword>
<dbReference type="GO" id="GO:0005737">
    <property type="term" value="C:cytoplasm"/>
    <property type="evidence" value="ECO:0007669"/>
    <property type="project" value="UniProtKB-SubCell"/>
</dbReference>
<dbReference type="SUPFAM" id="SSF57850">
    <property type="entry name" value="RING/U-box"/>
    <property type="match status" value="1"/>
</dbReference>
<dbReference type="GO" id="GO:0061630">
    <property type="term" value="F:ubiquitin protein ligase activity"/>
    <property type="evidence" value="ECO:0007669"/>
    <property type="project" value="UniProtKB-EC"/>
</dbReference>
<feature type="domain" description="RING-type" evidence="17">
    <location>
        <begin position="243"/>
        <end position="286"/>
    </location>
</feature>
<evidence type="ECO:0000256" key="16">
    <source>
        <dbReference type="SAM" id="MobiDB-lite"/>
    </source>
</evidence>
<organism evidence="18 19">
    <name type="scientific">Phytophthora fragariaefolia</name>
    <dbReference type="NCBI Taxonomy" id="1490495"/>
    <lineage>
        <taxon>Eukaryota</taxon>
        <taxon>Sar</taxon>
        <taxon>Stramenopiles</taxon>
        <taxon>Oomycota</taxon>
        <taxon>Peronosporomycetes</taxon>
        <taxon>Peronosporales</taxon>
        <taxon>Peronosporaceae</taxon>
        <taxon>Phytophthora</taxon>
    </lineage>
</organism>
<comment type="subcellular location">
    <subcellularLocation>
        <location evidence="2">Cytoplasm</location>
    </subcellularLocation>
    <subcellularLocation>
        <location evidence="13">Nucleus</location>
        <location evidence="13">Nuclear body</location>
    </subcellularLocation>
</comment>
<dbReference type="InterPro" id="IPR015943">
    <property type="entry name" value="WD40/YVTN_repeat-like_dom_sf"/>
</dbReference>
<keyword evidence="9" id="KW-0227">DNA damage</keyword>
<keyword evidence="10" id="KW-0833">Ubl conjugation pathway</keyword>
<dbReference type="GO" id="GO:0016567">
    <property type="term" value="P:protein ubiquitination"/>
    <property type="evidence" value="ECO:0007669"/>
    <property type="project" value="InterPro"/>
</dbReference>
<feature type="region of interest" description="Disordered" evidence="16">
    <location>
        <begin position="389"/>
        <end position="423"/>
    </location>
</feature>
<dbReference type="Proteomes" id="UP001165121">
    <property type="component" value="Unassembled WGS sequence"/>
</dbReference>
<evidence type="ECO:0000313" key="19">
    <source>
        <dbReference type="Proteomes" id="UP001165121"/>
    </source>
</evidence>
<comment type="pathway">
    <text evidence="3">Protein modification; protein ubiquitination.</text>
</comment>
<evidence type="ECO:0000256" key="15">
    <source>
        <dbReference type="SAM" id="Coils"/>
    </source>
</evidence>
<dbReference type="PANTHER" id="PTHR16047">
    <property type="entry name" value="RFWD3 PROTEIN"/>
    <property type="match status" value="1"/>
</dbReference>
<keyword evidence="11" id="KW-0234">DNA repair</keyword>
<dbReference type="InterPro" id="IPR056527">
    <property type="entry name" value="WD40_RFWD3"/>
</dbReference>
<dbReference type="PROSITE" id="PS50089">
    <property type="entry name" value="ZF_RING_2"/>
    <property type="match status" value="1"/>
</dbReference>
<evidence type="ECO:0000256" key="11">
    <source>
        <dbReference type="ARBA" id="ARBA00023204"/>
    </source>
</evidence>
<dbReference type="CDD" id="cd16450">
    <property type="entry name" value="mRING-C3HGC3_RFWD3"/>
    <property type="match status" value="1"/>
</dbReference>
<evidence type="ECO:0000256" key="9">
    <source>
        <dbReference type="ARBA" id="ARBA00022763"/>
    </source>
</evidence>